<dbReference type="GO" id="GO:0000278">
    <property type="term" value="P:mitotic cell cycle"/>
    <property type="evidence" value="ECO:0007669"/>
    <property type="project" value="TreeGrafter"/>
</dbReference>
<dbReference type="PANTHER" id="PTHR14625">
    <property type="entry name" value="MICROCEPHALIN"/>
    <property type="match status" value="1"/>
</dbReference>
<dbReference type="AlphaFoldDB" id="A0A1X2I9B8"/>
<feature type="domain" description="BRCT" evidence="2">
    <location>
        <begin position="462"/>
        <end position="545"/>
    </location>
</feature>
<feature type="region of interest" description="Disordered" evidence="1">
    <location>
        <begin position="225"/>
        <end position="351"/>
    </location>
</feature>
<dbReference type="Gene3D" id="3.40.50.10190">
    <property type="entry name" value="BRCT domain"/>
    <property type="match status" value="3"/>
</dbReference>
<evidence type="ECO:0000256" key="1">
    <source>
        <dbReference type="SAM" id="MobiDB-lite"/>
    </source>
</evidence>
<dbReference type="SMART" id="SM00292">
    <property type="entry name" value="BRCT"/>
    <property type="match status" value="3"/>
</dbReference>
<dbReference type="Pfam" id="PF12738">
    <property type="entry name" value="PTCB-BRCT"/>
    <property type="match status" value="1"/>
</dbReference>
<dbReference type="InterPro" id="IPR022047">
    <property type="entry name" value="Microcephalin-like"/>
</dbReference>
<feature type="compositionally biased region" description="Low complexity" evidence="1">
    <location>
        <begin position="1"/>
        <end position="19"/>
    </location>
</feature>
<dbReference type="EMBL" id="MCGE01000019">
    <property type="protein sequence ID" value="ORZ12236.1"/>
    <property type="molecule type" value="Genomic_DNA"/>
</dbReference>
<feature type="compositionally biased region" description="Low complexity" evidence="1">
    <location>
        <begin position="412"/>
        <end position="444"/>
    </location>
</feature>
<evidence type="ECO:0000259" key="2">
    <source>
        <dbReference type="PROSITE" id="PS50172"/>
    </source>
</evidence>
<accession>A0A1X2I9B8</accession>
<dbReference type="OrthoDB" id="2384350at2759"/>
<dbReference type="CDD" id="cd17736">
    <property type="entry name" value="BRCT_microcephalin_rpt2"/>
    <property type="match status" value="1"/>
</dbReference>
<gene>
    <name evidence="3" type="ORF">BCR42DRAFT_420266</name>
</gene>
<feature type="domain" description="BRCT" evidence="2">
    <location>
        <begin position="88"/>
        <end position="180"/>
    </location>
</feature>
<dbReference type="Pfam" id="PF00533">
    <property type="entry name" value="BRCT"/>
    <property type="match status" value="1"/>
</dbReference>
<feature type="region of interest" description="Disordered" evidence="1">
    <location>
        <begin position="1"/>
        <end position="45"/>
    </location>
</feature>
<feature type="region of interest" description="Disordered" evidence="1">
    <location>
        <begin position="412"/>
        <end position="453"/>
    </location>
</feature>
<reference evidence="3 4" key="1">
    <citation type="submission" date="2016-07" db="EMBL/GenBank/DDBJ databases">
        <title>Pervasive Adenine N6-methylation of Active Genes in Fungi.</title>
        <authorList>
            <consortium name="DOE Joint Genome Institute"/>
            <person name="Mondo S.J."/>
            <person name="Dannebaum R.O."/>
            <person name="Kuo R.C."/>
            <person name="Labutti K."/>
            <person name="Haridas S."/>
            <person name="Kuo A."/>
            <person name="Salamov A."/>
            <person name="Ahrendt S.R."/>
            <person name="Lipzen A."/>
            <person name="Sullivan W."/>
            <person name="Andreopoulos W.B."/>
            <person name="Clum A."/>
            <person name="Lindquist E."/>
            <person name="Daum C."/>
            <person name="Ramamoorthy G.K."/>
            <person name="Gryganskyi A."/>
            <person name="Culley D."/>
            <person name="Magnuson J.K."/>
            <person name="James T.Y."/>
            <person name="O'Malley M.A."/>
            <person name="Stajich J.E."/>
            <person name="Spatafora J.W."/>
            <person name="Visel A."/>
            <person name="Grigoriev I.V."/>
        </authorList>
    </citation>
    <scope>NUCLEOTIDE SEQUENCE [LARGE SCALE GENOMIC DNA]</scope>
    <source>
        <strain evidence="3 4">NRRL 1336</strain>
    </source>
</reference>
<organism evidence="3 4">
    <name type="scientific">Absidia repens</name>
    <dbReference type="NCBI Taxonomy" id="90262"/>
    <lineage>
        <taxon>Eukaryota</taxon>
        <taxon>Fungi</taxon>
        <taxon>Fungi incertae sedis</taxon>
        <taxon>Mucoromycota</taxon>
        <taxon>Mucoromycotina</taxon>
        <taxon>Mucoromycetes</taxon>
        <taxon>Mucorales</taxon>
        <taxon>Cunninghamellaceae</taxon>
        <taxon>Absidia</taxon>
    </lineage>
</organism>
<dbReference type="SUPFAM" id="SSF52113">
    <property type="entry name" value="BRCT domain"/>
    <property type="match status" value="3"/>
</dbReference>
<feature type="compositionally biased region" description="Polar residues" evidence="1">
    <location>
        <begin position="328"/>
        <end position="339"/>
    </location>
</feature>
<dbReference type="CDD" id="cd17716">
    <property type="entry name" value="BRCT_microcephalin_rpt1"/>
    <property type="match status" value="1"/>
</dbReference>
<evidence type="ECO:0000313" key="4">
    <source>
        <dbReference type="Proteomes" id="UP000193560"/>
    </source>
</evidence>
<name>A0A1X2I9B8_9FUNG</name>
<comment type="caution">
    <text evidence="3">The sequence shown here is derived from an EMBL/GenBank/DDBJ whole genome shotgun (WGS) entry which is preliminary data.</text>
</comment>
<sequence>MPVNSSSPTPSRPSLPNTSLRRRLVNRTPDKEPTSPPPPFPLFQINPTLTITKAPSEAHIPATPLPPTTLKTTQRASSPAAFNETGQGAIDCLKGVVAYLDIRTEDGADVSANFEEDLKKMGAKIRKTFAASVTHLIYKNGSAFNIKKAIFNKNCKIVNLLWVTNCKVNGKYLPEDKYLIDHPENLLLSATKRRKCMEPGQVKTLMLDRPPDTSACKRLASIDCPSRQSTKRSKLLSNKQSLSADIKGQKPTLHRKVSAIISKESTSSHHNKAIDKSEPQEQGDMNSNDDMKNYGSGALDSQQHQQGSTIGGEDESMMNKESGMISKPRSQMDSNTKYNSPDHHLPQISQRPQVNQEIKAGFYIGDRSSSSKSKVLPPRSLRTTSSTLTIAEPMKSPTFIRRRQRALHSQTSIVASTSSNSSATIMPCSSSTPTTPTPSSIAPPSQLPQGVNTSICPNNDATPTIVLTGMTLKQKKKCAKIIENLGKYQLAPTVDKTTTHVIVECQRRTLSVILGLLHGVWMVTTDWLLDSDKSSKYLDEIKYEATYFFPRATAARRHDPLLPSNISIYIHSSSLINDLACQLIVKCGGQTVTRLEEADIVVSNSPLECTTITVTDDWILDSIEQWQYLATSKYSPLSV</sequence>
<dbReference type="PROSITE" id="PS50172">
    <property type="entry name" value="BRCT"/>
    <property type="match status" value="2"/>
</dbReference>
<dbReference type="PANTHER" id="PTHR14625:SF3">
    <property type="entry name" value="MICROCEPHALIN"/>
    <property type="match status" value="1"/>
</dbReference>
<evidence type="ECO:0000313" key="3">
    <source>
        <dbReference type="EMBL" id="ORZ12236.1"/>
    </source>
</evidence>
<feature type="compositionally biased region" description="Polar residues" evidence="1">
    <location>
        <begin position="299"/>
        <end position="308"/>
    </location>
</feature>
<dbReference type="InterPro" id="IPR036420">
    <property type="entry name" value="BRCT_dom_sf"/>
</dbReference>
<proteinExistence type="predicted"/>
<keyword evidence="4" id="KW-1185">Reference proteome</keyword>
<dbReference type="InterPro" id="IPR001357">
    <property type="entry name" value="BRCT_dom"/>
</dbReference>
<protein>
    <recommendedName>
        <fullName evidence="2">BRCT domain-containing protein</fullName>
    </recommendedName>
</protein>
<dbReference type="CDD" id="cd17751">
    <property type="entry name" value="BRCT_microcephalin_rpt3"/>
    <property type="match status" value="1"/>
</dbReference>
<dbReference type="Proteomes" id="UP000193560">
    <property type="component" value="Unassembled WGS sequence"/>
</dbReference>
<dbReference type="STRING" id="90262.A0A1X2I9B8"/>
<feature type="region of interest" description="Disordered" evidence="1">
    <location>
        <begin position="58"/>
        <end position="81"/>
    </location>
</feature>